<proteinExistence type="predicted"/>
<evidence type="ECO:0000313" key="1">
    <source>
        <dbReference type="EMBL" id="MPN08099.1"/>
    </source>
</evidence>
<accession>A0A645F3U2</accession>
<dbReference type="AlphaFoldDB" id="A0A645F3U2"/>
<dbReference type="InterPro" id="IPR043168">
    <property type="entry name" value="DegV_C"/>
</dbReference>
<name>A0A645F3U2_9ZZZZ</name>
<dbReference type="EMBL" id="VSSQ01054116">
    <property type="protein sequence ID" value="MPN08099.1"/>
    <property type="molecule type" value="Genomic_DNA"/>
</dbReference>
<reference evidence="1" key="1">
    <citation type="submission" date="2019-08" db="EMBL/GenBank/DDBJ databases">
        <authorList>
            <person name="Kucharzyk K."/>
            <person name="Murdoch R.W."/>
            <person name="Higgins S."/>
            <person name="Loffler F."/>
        </authorList>
    </citation>
    <scope>NUCLEOTIDE SEQUENCE</scope>
</reference>
<dbReference type="Gene3D" id="3.30.1180.10">
    <property type="match status" value="1"/>
</dbReference>
<protein>
    <submittedName>
        <fullName evidence="1">Uncharacterized protein</fullName>
    </submittedName>
</protein>
<organism evidence="1">
    <name type="scientific">bioreactor metagenome</name>
    <dbReference type="NCBI Taxonomy" id="1076179"/>
    <lineage>
        <taxon>unclassified sequences</taxon>
        <taxon>metagenomes</taxon>
        <taxon>ecological metagenomes</taxon>
    </lineage>
</organism>
<sequence>MSDLEYLVISHCNNIGLAEKLKANIEKIYDFKKIFIIPTKGLSAMYANDRGVILSY</sequence>
<gene>
    <name evidence="1" type="ORF">SDC9_155376</name>
</gene>
<comment type="caution">
    <text evidence="1">The sequence shown here is derived from an EMBL/GenBank/DDBJ whole genome shotgun (WGS) entry which is preliminary data.</text>
</comment>